<dbReference type="EMBL" id="CM055733">
    <property type="protein sequence ID" value="KAJ8010786.1"/>
    <property type="molecule type" value="Genomic_DNA"/>
</dbReference>
<comment type="caution">
    <text evidence="1">The sequence shown here is derived from an EMBL/GenBank/DDBJ whole genome shotgun (WGS) entry which is preliminary data.</text>
</comment>
<gene>
    <name evidence="1" type="ORF">DPEC_G00078760</name>
</gene>
<dbReference type="Proteomes" id="UP001157502">
    <property type="component" value="Chromosome 6"/>
</dbReference>
<evidence type="ECO:0000313" key="1">
    <source>
        <dbReference type="EMBL" id="KAJ8010786.1"/>
    </source>
</evidence>
<name>A0ACC2H4F8_DALPE</name>
<sequence>MKYDTGDLTLELCRRSEENRDLINLYLSNKLLYRLSLSNVRLNMGITEAPVKIWIVAVVMAGLSWAGTANGEKLVPCCERVSGDEVTDPITDYWLQKHQAPCVKAVVFQTENGQMCSYHKAPWVSRKIAAFKKAWVHRKIQQFE</sequence>
<protein>
    <submittedName>
        <fullName evidence="1">Uncharacterized protein</fullName>
    </submittedName>
</protein>
<evidence type="ECO:0000313" key="2">
    <source>
        <dbReference type="Proteomes" id="UP001157502"/>
    </source>
</evidence>
<proteinExistence type="predicted"/>
<accession>A0ACC2H4F8</accession>
<reference evidence="1" key="1">
    <citation type="submission" date="2021-05" db="EMBL/GenBank/DDBJ databases">
        <authorList>
            <person name="Pan Q."/>
            <person name="Jouanno E."/>
            <person name="Zahm M."/>
            <person name="Klopp C."/>
            <person name="Cabau C."/>
            <person name="Louis A."/>
            <person name="Berthelot C."/>
            <person name="Parey E."/>
            <person name="Roest Crollius H."/>
            <person name="Montfort J."/>
            <person name="Robinson-Rechavi M."/>
            <person name="Bouchez O."/>
            <person name="Lampietro C."/>
            <person name="Lopez Roques C."/>
            <person name="Donnadieu C."/>
            <person name="Postlethwait J."/>
            <person name="Bobe J."/>
            <person name="Dillon D."/>
            <person name="Chandos A."/>
            <person name="von Hippel F."/>
            <person name="Guiguen Y."/>
        </authorList>
    </citation>
    <scope>NUCLEOTIDE SEQUENCE</scope>
    <source>
        <strain evidence="1">YG-Jan2019</strain>
    </source>
</reference>
<organism evidence="1 2">
    <name type="scientific">Dallia pectoralis</name>
    <name type="common">Alaska blackfish</name>
    <dbReference type="NCBI Taxonomy" id="75939"/>
    <lineage>
        <taxon>Eukaryota</taxon>
        <taxon>Metazoa</taxon>
        <taxon>Chordata</taxon>
        <taxon>Craniata</taxon>
        <taxon>Vertebrata</taxon>
        <taxon>Euteleostomi</taxon>
        <taxon>Actinopterygii</taxon>
        <taxon>Neopterygii</taxon>
        <taxon>Teleostei</taxon>
        <taxon>Protacanthopterygii</taxon>
        <taxon>Esociformes</taxon>
        <taxon>Umbridae</taxon>
        <taxon>Dallia</taxon>
    </lineage>
</organism>
<keyword evidence="2" id="KW-1185">Reference proteome</keyword>